<feature type="coiled-coil region" evidence="1">
    <location>
        <begin position="18"/>
        <end position="155"/>
    </location>
</feature>
<feature type="region of interest" description="Disordered" evidence="2">
    <location>
        <begin position="179"/>
        <end position="208"/>
    </location>
</feature>
<evidence type="ECO:0000313" key="4">
    <source>
        <dbReference type="Proteomes" id="UP001199355"/>
    </source>
</evidence>
<accession>A0AAE3DLH1</accession>
<evidence type="ECO:0008006" key="5">
    <source>
        <dbReference type="Google" id="ProtNLM"/>
    </source>
</evidence>
<evidence type="ECO:0000256" key="2">
    <source>
        <dbReference type="SAM" id="MobiDB-lite"/>
    </source>
</evidence>
<dbReference type="RefSeq" id="WP_147365084.1">
    <property type="nucleotide sequence ID" value="NZ_JAJEQF010000002.1"/>
</dbReference>
<evidence type="ECO:0000313" key="3">
    <source>
        <dbReference type="EMBL" id="MCC2166399.1"/>
    </source>
</evidence>
<gene>
    <name evidence="3" type="ORF">LKD45_01585</name>
</gene>
<organism evidence="3 4">
    <name type="scientific">Gallintestinimicrobium propionicum</name>
    <dbReference type="NCBI Taxonomy" id="2981770"/>
    <lineage>
        <taxon>Bacteria</taxon>
        <taxon>Bacillati</taxon>
        <taxon>Bacillota</taxon>
        <taxon>Clostridia</taxon>
        <taxon>Lachnospirales</taxon>
        <taxon>Lachnospiraceae</taxon>
        <taxon>Gallintestinimicrobium</taxon>
    </lineage>
</organism>
<comment type="caution">
    <text evidence="3">The sequence shown here is derived from an EMBL/GenBank/DDBJ whole genome shotgun (WGS) entry which is preliminary data.</text>
</comment>
<reference evidence="3 4" key="1">
    <citation type="submission" date="2021-10" db="EMBL/GenBank/DDBJ databases">
        <title>Anaerobic single-cell dispensing facilitates the cultivation of human gut bacteria.</title>
        <authorList>
            <person name="Afrizal A."/>
        </authorList>
    </citation>
    <scope>NUCLEOTIDE SEQUENCE [LARGE SCALE GENOMIC DNA]</scope>
    <source>
        <strain evidence="3 4">CLA-AA-H244</strain>
    </source>
</reference>
<dbReference type="AlphaFoldDB" id="A0AAE3DLH1"/>
<dbReference type="EMBL" id="JAJEQF010000002">
    <property type="protein sequence ID" value="MCC2166399.1"/>
    <property type="molecule type" value="Genomic_DNA"/>
</dbReference>
<protein>
    <recommendedName>
        <fullName evidence="5">Chromosome partition protein Smc</fullName>
    </recommendedName>
</protein>
<sequence length="224" mass="25702">MHRHRRFHRTYPQNRHLSTVYESTIEQLQEQVASLKKSSENGSDQLRALREETIQITRRQKREAEDLIRTLQSQVMETLKQFPAQDSTLQHQVREQEGRLMAQATQIKQQSAQLEAQSAQIKQQRTQLEAQSAQIETLQSDLAKKEKDLTSLRKQLAQSGNILQQVQQSLERVQLSAVLPPSTTPFPTLEAPKADKPQTDDSLPDLENRLDKLFSDTLSKLGQL</sequence>
<dbReference type="Proteomes" id="UP001199355">
    <property type="component" value="Unassembled WGS sequence"/>
</dbReference>
<proteinExistence type="predicted"/>
<keyword evidence="4" id="KW-1185">Reference proteome</keyword>
<name>A0AAE3DLH1_9FIRM</name>
<keyword evidence="1" id="KW-0175">Coiled coil</keyword>
<evidence type="ECO:0000256" key="1">
    <source>
        <dbReference type="SAM" id="Coils"/>
    </source>
</evidence>